<dbReference type="PROSITE" id="PS51125">
    <property type="entry name" value="NHL"/>
    <property type="match status" value="1"/>
</dbReference>
<gene>
    <name evidence="3" type="ORF">COW36_11005</name>
</gene>
<dbReference type="PANTHER" id="PTHR46388:SF2">
    <property type="entry name" value="NHL REPEAT-CONTAINING PROTEIN 2"/>
    <property type="match status" value="1"/>
</dbReference>
<dbReference type="CDD" id="cd05819">
    <property type="entry name" value="NHL"/>
    <property type="match status" value="1"/>
</dbReference>
<evidence type="ECO:0000256" key="2">
    <source>
        <dbReference type="PROSITE-ProRule" id="PRU00504"/>
    </source>
</evidence>
<organism evidence="3 4">
    <name type="scientific">bacterium (Candidatus Blackallbacteria) CG17_big_fil_post_rev_8_21_14_2_50_48_46</name>
    <dbReference type="NCBI Taxonomy" id="2014261"/>
    <lineage>
        <taxon>Bacteria</taxon>
        <taxon>Candidatus Blackallbacteria</taxon>
    </lineage>
</organism>
<dbReference type="InterPro" id="IPR011042">
    <property type="entry name" value="6-blade_b-propeller_TolB-like"/>
</dbReference>
<keyword evidence="1" id="KW-0677">Repeat</keyword>
<reference evidence="3 4" key="1">
    <citation type="submission" date="2017-09" db="EMBL/GenBank/DDBJ databases">
        <title>Depth-based differentiation of microbial function through sediment-hosted aquifers and enrichment of novel symbionts in the deep terrestrial subsurface.</title>
        <authorList>
            <person name="Probst A.J."/>
            <person name="Ladd B."/>
            <person name="Jarett J.K."/>
            <person name="Geller-Mcgrath D.E."/>
            <person name="Sieber C.M."/>
            <person name="Emerson J.B."/>
            <person name="Anantharaman K."/>
            <person name="Thomas B.C."/>
            <person name="Malmstrom R."/>
            <person name="Stieglmeier M."/>
            <person name="Klingl A."/>
            <person name="Woyke T."/>
            <person name="Ryan C.M."/>
            <person name="Banfield J.F."/>
        </authorList>
    </citation>
    <scope>NUCLEOTIDE SEQUENCE [LARGE SCALE GENOMIC DNA]</scope>
    <source>
        <strain evidence="3">CG17_big_fil_post_rev_8_21_14_2_50_48_46</strain>
    </source>
</reference>
<name>A0A2M7G4H4_9BACT</name>
<dbReference type="EMBL" id="PFFQ01000034">
    <property type="protein sequence ID" value="PIW16803.1"/>
    <property type="molecule type" value="Genomic_DNA"/>
</dbReference>
<evidence type="ECO:0000313" key="3">
    <source>
        <dbReference type="EMBL" id="PIW16803.1"/>
    </source>
</evidence>
<accession>A0A2M7G4H4</accession>
<dbReference type="Pfam" id="PF01436">
    <property type="entry name" value="NHL"/>
    <property type="match status" value="2"/>
</dbReference>
<protein>
    <recommendedName>
        <fullName evidence="5">SMP-30/Gluconolactonase/LRE-like region domain-containing protein</fullName>
    </recommendedName>
</protein>
<sequence length="637" mass="69658">MRSRTWVLLSLLFCSCTQELPGRRVRSLADGAHLKFEESFQRAVEPQKAWRPGGLAVSQEGLVFLSDLENNRILRITPTGVIQVFAGDGEEGDRDGAALTARFKKPRDLVFDREGQLWVADSGNQKIKRISPTGQVSTYPWPEALKHITPHELLFDARGQFYVMDSLKGELFNASQNQKLIQTGPNQLPRALANTASGELFYADLEGIWKLNLDSTRTLARRVDSSLRRVGDLISDQASGFYLTDLYFHRLLHWQADTGLEQIAGGPSAGDKEGAGALFSFPEALALGSGGEIYLADTRNQRICKIEKAQAKDWKVSTFARNGTQGFGERKDDQDLSLPHGLVFDERSQNLIVSDYLHHRLLKISLKGEALPWFEPKDTQGEPLVLPAGLAMGSDHSLYISGSGRHRIHKISPEGKLSVLAGSGQAGLKDGLGKEAQFYLPFGIAVGPDQSVYVIEQGNHTLRKISPAGEVSTLAGDGTAGLRDGRGQQAQFNHPSGLAWHPEGYLLVADAWNHAIRRVTLQGEVSTVLGGIQPGQKPYSAQEVLEKGLYVPEGIVVSPAGEVYIADSWNHRIGKWKAPGKFEVIAGKGRYLNFGAGFADALGEQARFSQPKALALGPQGALFIADTANNRIRWIEP</sequence>
<proteinExistence type="predicted"/>
<evidence type="ECO:0000256" key="1">
    <source>
        <dbReference type="ARBA" id="ARBA00022737"/>
    </source>
</evidence>
<comment type="caution">
    <text evidence="3">The sequence shown here is derived from an EMBL/GenBank/DDBJ whole genome shotgun (WGS) entry which is preliminary data.</text>
</comment>
<dbReference type="SUPFAM" id="SSF101898">
    <property type="entry name" value="NHL repeat"/>
    <property type="match status" value="2"/>
</dbReference>
<dbReference type="PANTHER" id="PTHR46388">
    <property type="entry name" value="NHL REPEAT-CONTAINING PROTEIN 2"/>
    <property type="match status" value="1"/>
</dbReference>
<feature type="repeat" description="NHL" evidence="2">
    <location>
        <begin position="546"/>
        <end position="579"/>
    </location>
</feature>
<dbReference type="Gene3D" id="2.120.10.30">
    <property type="entry name" value="TolB, C-terminal domain"/>
    <property type="match status" value="4"/>
</dbReference>
<dbReference type="AlphaFoldDB" id="A0A2M7G4H4"/>
<evidence type="ECO:0000313" key="4">
    <source>
        <dbReference type="Proteomes" id="UP000231019"/>
    </source>
</evidence>
<evidence type="ECO:0008006" key="5">
    <source>
        <dbReference type="Google" id="ProtNLM"/>
    </source>
</evidence>
<dbReference type="PROSITE" id="PS51257">
    <property type="entry name" value="PROKAR_LIPOPROTEIN"/>
    <property type="match status" value="1"/>
</dbReference>
<dbReference type="InterPro" id="IPR001258">
    <property type="entry name" value="NHL_repeat"/>
</dbReference>
<dbReference type="Proteomes" id="UP000231019">
    <property type="component" value="Unassembled WGS sequence"/>
</dbReference>